<keyword evidence="1" id="KW-0812">Transmembrane</keyword>
<dbReference type="EMBL" id="JAGKQQ010000001">
    <property type="protein sequence ID" value="MBP3954162.1"/>
    <property type="molecule type" value="Genomic_DNA"/>
</dbReference>
<accession>A0ABS5BL05</accession>
<protein>
    <recommendedName>
        <fullName evidence="4">AtpZ/AtpI family protein</fullName>
    </recommendedName>
</protein>
<evidence type="ECO:0000256" key="1">
    <source>
        <dbReference type="SAM" id="Phobius"/>
    </source>
</evidence>
<proteinExistence type="predicted"/>
<gene>
    <name evidence="2" type="ORF">J8F10_02470</name>
</gene>
<reference evidence="2 3" key="1">
    <citation type="submission" date="2021-04" db="EMBL/GenBank/DDBJ databases">
        <authorList>
            <person name="Ivanova A."/>
        </authorList>
    </citation>
    <scope>NUCLEOTIDE SEQUENCE [LARGE SCALE GENOMIC DNA]</scope>
    <source>
        <strain evidence="2 3">G18</strain>
    </source>
</reference>
<comment type="caution">
    <text evidence="2">The sequence shown here is derived from an EMBL/GenBank/DDBJ whole genome shotgun (WGS) entry which is preliminary data.</text>
</comment>
<keyword evidence="1" id="KW-1133">Transmembrane helix</keyword>
<evidence type="ECO:0000313" key="2">
    <source>
        <dbReference type="EMBL" id="MBP3954162.1"/>
    </source>
</evidence>
<dbReference type="Proteomes" id="UP000676565">
    <property type="component" value="Unassembled WGS sequence"/>
</dbReference>
<keyword evidence="1" id="KW-0472">Membrane</keyword>
<evidence type="ECO:0008006" key="4">
    <source>
        <dbReference type="Google" id="ProtNLM"/>
    </source>
</evidence>
<dbReference type="RefSeq" id="WP_210652306.1">
    <property type="nucleotide sequence ID" value="NZ_JAGKQQ010000001.1"/>
</dbReference>
<organism evidence="2 3">
    <name type="scientific">Gemmata palustris</name>
    <dbReference type="NCBI Taxonomy" id="2822762"/>
    <lineage>
        <taxon>Bacteria</taxon>
        <taxon>Pseudomonadati</taxon>
        <taxon>Planctomycetota</taxon>
        <taxon>Planctomycetia</taxon>
        <taxon>Gemmatales</taxon>
        <taxon>Gemmataceae</taxon>
        <taxon>Gemmata</taxon>
    </lineage>
</organism>
<name>A0ABS5BL05_9BACT</name>
<sequence length="97" mass="10047">MATVQMSVDRKIGSVTASAAPRALSESVADQVLACAAIIGALSGAVCGTVLGARIETEFPIAWGMFGTMLGSGLFAGGWCRLARFWAGHENRDTART</sequence>
<feature type="transmembrane region" description="Helical" evidence="1">
    <location>
        <begin position="32"/>
        <end position="55"/>
    </location>
</feature>
<keyword evidence="3" id="KW-1185">Reference proteome</keyword>
<feature type="transmembrane region" description="Helical" evidence="1">
    <location>
        <begin position="61"/>
        <end position="82"/>
    </location>
</feature>
<evidence type="ECO:0000313" key="3">
    <source>
        <dbReference type="Proteomes" id="UP000676565"/>
    </source>
</evidence>